<reference evidence="1" key="1">
    <citation type="submission" date="2014-09" db="EMBL/GenBank/DDBJ databases">
        <authorList>
            <person name="Magalhaes I.L.F."/>
            <person name="Oliveira U."/>
            <person name="Santos F.R."/>
            <person name="Vidigal T.H.D.A."/>
            <person name="Brescovit A.D."/>
            <person name="Santos A.J."/>
        </authorList>
    </citation>
    <scope>NUCLEOTIDE SEQUENCE</scope>
    <source>
        <tissue evidence="1">Shoot tissue taken approximately 20 cm above the soil surface</tissue>
    </source>
</reference>
<protein>
    <submittedName>
        <fullName evidence="1">Uncharacterized protein</fullName>
    </submittedName>
</protein>
<proteinExistence type="predicted"/>
<accession>A0A0A9CJL6</accession>
<organism evidence="1">
    <name type="scientific">Arundo donax</name>
    <name type="common">Giant reed</name>
    <name type="synonym">Donax arundinaceus</name>
    <dbReference type="NCBI Taxonomy" id="35708"/>
    <lineage>
        <taxon>Eukaryota</taxon>
        <taxon>Viridiplantae</taxon>
        <taxon>Streptophyta</taxon>
        <taxon>Embryophyta</taxon>
        <taxon>Tracheophyta</taxon>
        <taxon>Spermatophyta</taxon>
        <taxon>Magnoliopsida</taxon>
        <taxon>Liliopsida</taxon>
        <taxon>Poales</taxon>
        <taxon>Poaceae</taxon>
        <taxon>PACMAD clade</taxon>
        <taxon>Arundinoideae</taxon>
        <taxon>Arundineae</taxon>
        <taxon>Arundo</taxon>
    </lineage>
</organism>
<name>A0A0A9CJL6_ARUDO</name>
<evidence type="ECO:0000313" key="1">
    <source>
        <dbReference type="EMBL" id="JAD73575.1"/>
    </source>
</evidence>
<dbReference type="AlphaFoldDB" id="A0A0A9CJL6"/>
<dbReference type="EMBL" id="GBRH01224320">
    <property type="protein sequence ID" value="JAD73575.1"/>
    <property type="molecule type" value="Transcribed_RNA"/>
</dbReference>
<reference evidence="1" key="2">
    <citation type="journal article" date="2015" name="Data Brief">
        <title>Shoot transcriptome of the giant reed, Arundo donax.</title>
        <authorList>
            <person name="Barrero R.A."/>
            <person name="Guerrero F.D."/>
            <person name="Moolhuijzen P."/>
            <person name="Goolsby J.A."/>
            <person name="Tidwell J."/>
            <person name="Bellgard S.E."/>
            <person name="Bellgard M.I."/>
        </authorList>
    </citation>
    <scope>NUCLEOTIDE SEQUENCE</scope>
    <source>
        <tissue evidence="1">Shoot tissue taken approximately 20 cm above the soil surface</tissue>
    </source>
</reference>
<sequence>MVWPLHPYSFFPSHHSCICAVYSTTLG</sequence>